<evidence type="ECO:0000313" key="2">
    <source>
        <dbReference type="Proteomes" id="UP000178534"/>
    </source>
</evidence>
<dbReference type="EMBL" id="MHLP01000030">
    <property type="protein sequence ID" value="OGZ11990.1"/>
    <property type="molecule type" value="Genomic_DNA"/>
</dbReference>
<dbReference type="PROSITE" id="PS51257">
    <property type="entry name" value="PROKAR_LIPOPROTEIN"/>
    <property type="match status" value="1"/>
</dbReference>
<dbReference type="Proteomes" id="UP000178534">
    <property type="component" value="Unassembled WGS sequence"/>
</dbReference>
<sequence>MNKIWLSAALASTLLLVACGDGKNVELERLTEMNKTIADLDREVLGEWLPCVTNTSTMCRDVATIIGHKALVQAGRCDGGNSVFVQFEIKRDGSQSDELFIIWHQVGAYGQMLADHNRYVAAIYGEQRAVGYLIGHDGFLTNEEYREIASRVAPNAFAHLAYHGQGDCVKLK</sequence>
<evidence type="ECO:0000313" key="1">
    <source>
        <dbReference type="EMBL" id="OGZ11990.1"/>
    </source>
</evidence>
<name>A0A1G2DGJ5_9BACT</name>
<comment type="caution">
    <text evidence="1">The sequence shown here is derived from an EMBL/GenBank/DDBJ whole genome shotgun (WGS) entry which is preliminary data.</text>
</comment>
<dbReference type="AlphaFoldDB" id="A0A1G2DGJ5"/>
<organism evidence="1 2">
    <name type="scientific">Candidatus Lloydbacteria bacterium RIFCSPLOWO2_01_FULL_50_20</name>
    <dbReference type="NCBI Taxonomy" id="1798665"/>
    <lineage>
        <taxon>Bacteria</taxon>
        <taxon>Candidatus Lloydiibacteriota</taxon>
    </lineage>
</organism>
<reference evidence="1 2" key="1">
    <citation type="journal article" date="2016" name="Nat. Commun.">
        <title>Thousands of microbial genomes shed light on interconnected biogeochemical processes in an aquifer system.</title>
        <authorList>
            <person name="Anantharaman K."/>
            <person name="Brown C.T."/>
            <person name="Hug L.A."/>
            <person name="Sharon I."/>
            <person name="Castelle C.J."/>
            <person name="Probst A.J."/>
            <person name="Thomas B.C."/>
            <person name="Singh A."/>
            <person name="Wilkins M.J."/>
            <person name="Karaoz U."/>
            <person name="Brodie E.L."/>
            <person name="Williams K.H."/>
            <person name="Hubbard S.S."/>
            <person name="Banfield J.F."/>
        </authorList>
    </citation>
    <scope>NUCLEOTIDE SEQUENCE [LARGE SCALE GENOMIC DNA]</scope>
</reference>
<protein>
    <submittedName>
        <fullName evidence="1">Uncharacterized protein</fullName>
    </submittedName>
</protein>
<accession>A0A1G2DGJ5</accession>
<gene>
    <name evidence="1" type="ORF">A2942_01785</name>
</gene>
<proteinExistence type="predicted"/>